<name>A0A5B0PUU7_PUCGR</name>
<evidence type="ECO:0000313" key="2">
    <source>
        <dbReference type="Proteomes" id="UP000324748"/>
    </source>
</evidence>
<dbReference type="Proteomes" id="UP000324748">
    <property type="component" value="Unassembled WGS sequence"/>
</dbReference>
<comment type="caution">
    <text evidence="1">The sequence shown here is derived from an EMBL/GenBank/DDBJ whole genome shotgun (WGS) entry which is preliminary data.</text>
</comment>
<sequence length="91" mass="10199">MSQAYPVNPTIHYSHYIKAVQISIKIFSSHPQSSHQPRLCINLDSTQSHFSSSTTAINHRIGSPPILNHSSTHCLICQFNLVRTSSRSPRT</sequence>
<accession>A0A5B0PUU7</accession>
<protein>
    <submittedName>
        <fullName evidence="1">Uncharacterized protein</fullName>
    </submittedName>
</protein>
<evidence type="ECO:0000313" key="1">
    <source>
        <dbReference type="EMBL" id="KAA1104398.1"/>
    </source>
</evidence>
<reference evidence="1 2" key="1">
    <citation type="submission" date="2019-05" db="EMBL/GenBank/DDBJ databases">
        <title>Emergence of the Ug99 lineage of the wheat stem rust pathogen through somatic hybridization.</title>
        <authorList>
            <person name="Li F."/>
            <person name="Upadhyaya N.M."/>
            <person name="Sperschneider J."/>
            <person name="Matny O."/>
            <person name="Nguyen-Phuc H."/>
            <person name="Mago R."/>
            <person name="Raley C."/>
            <person name="Miller M.E."/>
            <person name="Silverstein K.A.T."/>
            <person name="Henningsen E."/>
            <person name="Hirsch C.D."/>
            <person name="Visser B."/>
            <person name="Pretorius Z.A."/>
            <person name="Steffenson B.J."/>
            <person name="Schwessinger B."/>
            <person name="Dodds P.N."/>
            <person name="Figueroa M."/>
        </authorList>
    </citation>
    <scope>NUCLEOTIDE SEQUENCE [LARGE SCALE GENOMIC DNA]</scope>
    <source>
        <strain evidence="1">21-0</strain>
    </source>
</reference>
<organism evidence="1 2">
    <name type="scientific">Puccinia graminis f. sp. tritici</name>
    <dbReference type="NCBI Taxonomy" id="56615"/>
    <lineage>
        <taxon>Eukaryota</taxon>
        <taxon>Fungi</taxon>
        <taxon>Dikarya</taxon>
        <taxon>Basidiomycota</taxon>
        <taxon>Pucciniomycotina</taxon>
        <taxon>Pucciniomycetes</taxon>
        <taxon>Pucciniales</taxon>
        <taxon>Pucciniaceae</taxon>
        <taxon>Puccinia</taxon>
    </lineage>
</organism>
<proteinExistence type="predicted"/>
<keyword evidence="2" id="KW-1185">Reference proteome</keyword>
<gene>
    <name evidence="1" type="ORF">PGT21_022028</name>
</gene>
<dbReference type="AlphaFoldDB" id="A0A5B0PUU7"/>
<dbReference type="EMBL" id="VSWC01000041">
    <property type="protein sequence ID" value="KAA1104398.1"/>
    <property type="molecule type" value="Genomic_DNA"/>
</dbReference>